<dbReference type="GO" id="GO:0005507">
    <property type="term" value="F:copper ion binding"/>
    <property type="evidence" value="ECO:0007669"/>
    <property type="project" value="TreeGrafter"/>
</dbReference>
<accession>A0A506UL26</accession>
<dbReference type="GO" id="GO:0016787">
    <property type="term" value="F:hydrolase activity"/>
    <property type="evidence" value="ECO:0007669"/>
    <property type="project" value="UniProtKB-KW"/>
</dbReference>
<comment type="catalytic activity">
    <reaction evidence="7">
        <text>adenosine + H2O + H(+) = inosine + NH4(+)</text>
        <dbReference type="Rhea" id="RHEA:24408"/>
        <dbReference type="ChEBI" id="CHEBI:15377"/>
        <dbReference type="ChEBI" id="CHEBI:15378"/>
        <dbReference type="ChEBI" id="CHEBI:16335"/>
        <dbReference type="ChEBI" id="CHEBI:17596"/>
        <dbReference type="ChEBI" id="CHEBI:28938"/>
        <dbReference type="EC" id="3.5.4.4"/>
    </reaction>
    <physiologicalReaction direction="left-to-right" evidence="7">
        <dbReference type="Rhea" id="RHEA:24409"/>
    </physiologicalReaction>
</comment>
<keyword evidence="6" id="KW-0862">Zinc</keyword>
<organism evidence="11 12">
    <name type="scientific">Oecophyllibacter saccharovorans</name>
    <dbReference type="NCBI Taxonomy" id="2558360"/>
    <lineage>
        <taxon>Bacteria</taxon>
        <taxon>Pseudomonadati</taxon>
        <taxon>Pseudomonadota</taxon>
        <taxon>Alphaproteobacteria</taxon>
        <taxon>Acetobacterales</taxon>
        <taxon>Acetobacteraceae</taxon>
        <taxon>Oecophyllibacter</taxon>
    </lineage>
</organism>
<evidence type="ECO:0000256" key="8">
    <source>
        <dbReference type="ARBA" id="ARBA00048968"/>
    </source>
</evidence>
<evidence type="ECO:0000256" key="2">
    <source>
        <dbReference type="ARBA" id="ARBA00007353"/>
    </source>
</evidence>
<evidence type="ECO:0000256" key="7">
    <source>
        <dbReference type="ARBA" id="ARBA00047989"/>
    </source>
</evidence>
<evidence type="ECO:0000256" key="3">
    <source>
        <dbReference type="ARBA" id="ARBA00022679"/>
    </source>
</evidence>
<dbReference type="PANTHER" id="PTHR30616">
    <property type="entry name" value="UNCHARACTERIZED PROTEIN YFIH"/>
    <property type="match status" value="1"/>
</dbReference>
<dbReference type="AlphaFoldDB" id="A0A506UL26"/>
<evidence type="ECO:0000256" key="1">
    <source>
        <dbReference type="ARBA" id="ARBA00000553"/>
    </source>
</evidence>
<keyword evidence="12" id="KW-1185">Reference proteome</keyword>
<dbReference type="GO" id="GO:0017061">
    <property type="term" value="F:S-methyl-5-thioadenosine phosphorylase activity"/>
    <property type="evidence" value="ECO:0007669"/>
    <property type="project" value="UniProtKB-EC"/>
</dbReference>
<dbReference type="Proteomes" id="UP000315037">
    <property type="component" value="Unassembled WGS sequence"/>
</dbReference>
<name>A0A506UL26_9PROT</name>
<dbReference type="InterPro" id="IPR038371">
    <property type="entry name" value="Cu_polyphenol_OxRdtase_sf"/>
</dbReference>
<sequence length="272" mass="29271">MSQGQNTSSQRQSVTPLRVGLLEVPHGFFTREGGVSPAPCATLNGGINTVDAPRNVEENRCRIADCLDVTPQNMPALRQVHGNRVIVIGQDVAPRPVAEGAPPEADAVISVNPDFAASVATADCAPVLLMAGDGSIVAAAHAGWRGAVGGILEATVRRMEAMGARHIRAVVGPCIGANSYEIGADMRNTVLQSLPEGERAEAENYFHPSFRENHARFDLAGFCLWRLRLLRVAQVENMDVDTLTDPRFFSYRRATLEGNGETGRQLSVIRPH</sequence>
<keyword evidence="4" id="KW-0479">Metal-binding</keyword>
<keyword evidence="5" id="KW-0378">Hydrolase</keyword>
<dbReference type="InterPro" id="IPR003730">
    <property type="entry name" value="Cu_polyphenol_OxRdtase"/>
</dbReference>
<dbReference type="EMBL" id="SORZ01000002">
    <property type="protein sequence ID" value="TPW34039.1"/>
    <property type="molecule type" value="Genomic_DNA"/>
</dbReference>
<evidence type="ECO:0000256" key="9">
    <source>
        <dbReference type="ARBA" id="ARBA00049893"/>
    </source>
</evidence>
<protein>
    <recommendedName>
        <fullName evidence="10">Purine nucleoside phosphorylase</fullName>
    </recommendedName>
</protein>
<comment type="catalytic activity">
    <reaction evidence="1">
        <text>inosine + phosphate = alpha-D-ribose 1-phosphate + hypoxanthine</text>
        <dbReference type="Rhea" id="RHEA:27646"/>
        <dbReference type="ChEBI" id="CHEBI:17368"/>
        <dbReference type="ChEBI" id="CHEBI:17596"/>
        <dbReference type="ChEBI" id="CHEBI:43474"/>
        <dbReference type="ChEBI" id="CHEBI:57720"/>
        <dbReference type="EC" id="2.4.2.1"/>
    </reaction>
    <physiologicalReaction direction="left-to-right" evidence="1">
        <dbReference type="Rhea" id="RHEA:27647"/>
    </physiologicalReaction>
</comment>
<reference evidence="11 12" key="1">
    <citation type="submission" date="2019-03" db="EMBL/GenBank/DDBJ databases">
        <title>The complete genome sequence of Neokomagataea sp. Jb2 NBRC113641.</title>
        <authorList>
            <person name="Chua K.-O."/>
            <person name="Chan K.-G."/>
            <person name="See-Too W.-S."/>
        </authorList>
    </citation>
    <scope>NUCLEOTIDE SEQUENCE [LARGE SCALE GENOMIC DNA]</scope>
    <source>
        <strain evidence="11 12">Jb2</strain>
    </source>
</reference>
<evidence type="ECO:0000256" key="5">
    <source>
        <dbReference type="ARBA" id="ARBA00022801"/>
    </source>
</evidence>
<evidence type="ECO:0000313" key="12">
    <source>
        <dbReference type="Proteomes" id="UP000315037"/>
    </source>
</evidence>
<proteinExistence type="inferred from homology"/>
<dbReference type="CDD" id="cd16833">
    <property type="entry name" value="YfiH"/>
    <property type="match status" value="1"/>
</dbReference>
<evidence type="ECO:0000313" key="11">
    <source>
        <dbReference type="EMBL" id="TPW34039.1"/>
    </source>
</evidence>
<dbReference type="Pfam" id="PF02578">
    <property type="entry name" value="Cu-oxidase_4"/>
    <property type="match status" value="1"/>
</dbReference>
<comment type="similarity">
    <text evidence="2 10">Belongs to the purine nucleoside phosphorylase YfiH/LACC1 family.</text>
</comment>
<comment type="catalytic activity">
    <reaction evidence="8">
        <text>adenosine + phosphate = alpha-D-ribose 1-phosphate + adenine</text>
        <dbReference type="Rhea" id="RHEA:27642"/>
        <dbReference type="ChEBI" id="CHEBI:16335"/>
        <dbReference type="ChEBI" id="CHEBI:16708"/>
        <dbReference type="ChEBI" id="CHEBI:43474"/>
        <dbReference type="ChEBI" id="CHEBI:57720"/>
        <dbReference type="EC" id="2.4.2.1"/>
    </reaction>
    <physiologicalReaction direction="left-to-right" evidence="8">
        <dbReference type="Rhea" id="RHEA:27643"/>
    </physiologicalReaction>
</comment>
<evidence type="ECO:0000256" key="10">
    <source>
        <dbReference type="RuleBase" id="RU361274"/>
    </source>
</evidence>
<dbReference type="InterPro" id="IPR011324">
    <property type="entry name" value="Cytotoxic_necrot_fac-like_cat"/>
</dbReference>
<dbReference type="SUPFAM" id="SSF64438">
    <property type="entry name" value="CNF1/YfiH-like putative cysteine hydrolases"/>
    <property type="match status" value="1"/>
</dbReference>
<dbReference type="NCBIfam" id="TIGR00726">
    <property type="entry name" value="peptidoglycan editing factor PgeF"/>
    <property type="match status" value="1"/>
</dbReference>
<comment type="catalytic activity">
    <reaction evidence="9">
        <text>S-methyl-5'-thioadenosine + phosphate = 5-(methylsulfanyl)-alpha-D-ribose 1-phosphate + adenine</text>
        <dbReference type="Rhea" id="RHEA:11852"/>
        <dbReference type="ChEBI" id="CHEBI:16708"/>
        <dbReference type="ChEBI" id="CHEBI:17509"/>
        <dbReference type="ChEBI" id="CHEBI:43474"/>
        <dbReference type="ChEBI" id="CHEBI:58533"/>
        <dbReference type="EC" id="2.4.2.28"/>
    </reaction>
    <physiologicalReaction direction="left-to-right" evidence="9">
        <dbReference type="Rhea" id="RHEA:11853"/>
    </physiologicalReaction>
</comment>
<keyword evidence="3" id="KW-0808">Transferase</keyword>
<gene>
    <name evidence="11" type="primary">pgeF</name>
    <name evidence="11" type="ORF">E3202_05655</name>
</gene>
<dbReference type="PANTHER" id="PTHR30616:SF2">
    <property type="entry name" value="PURINE NUCLEOSIDE PHOSPHORYLASE LACC1"/>
    <property type="match status" value="1"/>
</dbReference>
<comment type="caution">
    <text evidence="11">The sequence shown here is derived from an EMBL/GenBank/DDBJ whole genome shotgun (WGS) entry which is preliminary data.</text>
</comment>
<dbReference type="Gene3D" id="3.60.140.10">
    <property type="entry name" value="CNF1/YfiH-like putative cysteine hydrolases"/>
    <property type="match status" value="1"/>
</dbReference>
<dbReference type="RefSeq" id="WP_165600718.1">
    <property type="nucleotide sequence ID" value="NZ_SORZ01000002.1"/>
</dbReference>
<evidence type="ECO:0000256" key="4">
    <source>
        <dbReference type="ARBA" id="ARBA00022723"/>
    </source>
</evidence>
<evidence type="ECO:0000256" key="6">
    <source>
        <dbReference type="ARBA" id="ARBA00022833"/>
    </source>
</evidence>